<dbReference type="RefSeq" id="WP_267540551.1">
    <property type="nucleotide sequence ID" value="NZ_JAPNKA010000001.1"/>
</dbReference>
<organism evidence="1 2">
    <name type="scientific">Archangium lansingense</name>
    <dbReference type="NCBI Taxonomy" id="2995310"/>
    <lineage>
        <taxon>Bacteria</taxon>
        <taxon>Pseudomonadati</taxon>
        <taxon>Myxococcota</taxon>
        <taxon>Myxococcia</taxon>
        <taxon>Myxococcales</taxon>
        <taxon>Cystobacterineae</taxon>
        <taxon>Archangiaceae</taxon>
        <taxon>Archangium</taxon>
    </lineage>
</organism>
<dbReference type="PANTHER" id="PTHR24104">
    <property type="entry name" value="E3 UBIQUITIN-PROTEIN LIGASE NHLRC1-RELATED"/>
    <property type="match status" value="1"/>
</dbReference>
<keyword evidence="2" id="KW-1185">Reference proteome</keyword>
<evidence type="ECO:0008006" key="3">
    <source>
        <dbReference type="Google" id="ProtNLM"/>
    </source>
</evidence>
<protein>
    <recommendedName>
        <fullName evidence="3">NHL repeat-containing protein</fullName>
    </recommendedName>
</protein>
<sequence length="564" mass="58493">MRIGRLGLLSLSTLVAACREEPPAPPATYRVGGSITGLSGGNLTLQLNGHQSLTRGADGPFSFETPLEDQSSYSVTVTATPPEQDCTVEGGTGKVAGADVSSVQVRCATKTYTLGGTVEGLRGTLGLSLGNETLQVTTNGGFTFTTKLPRGSSYGVSVATQPQGQRCTVSNGSGMVAGNVADLAVRCRDWYALDTFQAASVVIGQGNFTSKAADRGGTIGDSTLRNPVGNPAFAQGRLYVPDTGSNRVLGFNGVPATNGASAGFVLGQPDFSNFDTGSGQQGLGAPEGLSSDETRLAVADTRNSRVLLHTTLPASTGATPSLVLGQPGFDPGDRLPGCARTSLSFPEDVFLGHGKLLVADSSNNRVLVWNTLPATNGAPADLVLGQRSFTTCVENDANGDAVKDSTPGATTLWNPTGVWTDGTRLVVADSYNNRVLLWNQFPTTDGQPADVVLGQADFTSRATALTATGMNTPYTVASTGLQLFVTASQQHRVLVWNTLPTLNGTPADTVLGQADFTHADLNDPPTGTTPSGRTLNQPGGVLLTWPHVLVSDYGNNRVLVFTSR</sequence>
<dbReference type="PANTHER" id="PTHR24104:SF25">
    <property type="entry name" value="PROTEIN LIN-41"/>
    <property type="match status" value="1"/>
</dbReference>
<proteinExistence type="predicted"/>
<evidence type="ECO:0000313" key="1">
    <source>
        <dbReference type="EMBL" id="MCY1081972.1"/>
    </source>
</evidence>
<dbReference type="Gene3D" id="2.40.10.500">
    <property type="match status" value="1"/>
</dbReference>
<evidence type="ECO:0000313" key="2">
    <source>
        <dbReference type="Proteomes" id="UP001207654"/>
    </source>
</evidence>
<dbReference type="PROSITE" id="PS51257">
    <property type="entry name" value="PROKAR_LIPOPROTEIN"/>
    <property type="match status" value="1"/>
</dbReference>
<dbReference type="Proteomes" id="UP001207654">
    <property type="component" value="Unassembled WGS sequence"/>
</dbReference>
<dbReference type="Gene3D" id="2.120.10.30">
    <property type="entry name" value="TolB, C-terminal domain"/>
    <property type="match status" value="1"/>
</dbReference>
<gene>
    <name evidence="1" type="ORF">OV287_46740</name>
</gene>
<reference evidence="1 2" key="1">
    <citation type="submission" date="2022-11" db="EMBL/GenBank/DDBJ databases">
        <title>Minimal conservation of predation-associated metabolite biosynthetic gene clusters underscores biosynthetic potential of Myxococcota including descriptions for ten novel species: Archangium lansinium sp. nov., Myxococcus landrumus sp. nov., Nannocystis bai.</title>
        <authorList>
            <person name="Ahearne A."/>
            <person name="Stevens C."/>
            <person name="Phillips K."/>
        </authorList>
    </citation>
    <scope>NUCLEOTIDE SEQUENCE [LARGE SCALE GENOMIC DNA]</scope>
    <source>
        <strain evidence="1 2">MIWBW</strain>
    </source>
</reference>
<dbReference type="EMBL" id="JAPNKA010000001">
    <property type="protein sequence ID" value="MCY1081972.1"/>
    <property type="molecule type" value="Genomic_DNA"/>
</dbReference>
<dbReference type="SUPFAM" id="SSF63825">
    <property type="entry name" value="YWTD domain"/>
    <property type="match status" value="1"/>
</dbReference>
<name>A0ABT4AJV4_9BACT</name>
<accession>A0ABT4AJV4</accession>
<dbReference type="InterPro" id="IPR011042">
    <property type="entry name" value="6-blade_b-propeller_TolB-like"/>
</dbReference>
<comment type="caution">
    <text evidence="1">The sequence shown here is derived from an EMBL/GenBank/DDBJ whole genome shotgun (WGS) entry which is preliminary data.</text>
</comment>
<dbReference type="InterPro" id="IPR050952">
    <property type="entry name" value="TRIM-NHL_E3_ligases"/>
</dbReference>